<evidence type="ECO:0000256" key="4">
    <source>
        <dbReference type="ARBA" id="ARBA00022452"/>
    </source>
</evidence>
<keyword evidence="4 11" id="KW-1134">Transmembrane beta strand</keyword>
<evidence type="ECO:0000256" key="10">
    <source>
        <dbReference type="ARBA" id="ARBA00023237"/>
    </source>
</evidence>
<evidence type="ECO:0000256" key="5">
    <source>
        <dbReference type="ARBA" id="ARBA00022692"/>
    </source>
</evidence>
<evidence type="ECO:0000313" key="17">
    <source>
        <dbReference type="Proteomes" id="UP001139293"/>
    </source>
</evidence>
<evidence type="ECO:0000256" key="11">
    <source>
        <dbReference type="PROSITE-ProRule" id="PRU01360"/>
    </source>
</evidence>
<protein>
    <submittedName>
        <fullName evidence="16">TonB-dependent receptor</fullName>
    </submittedName>
</protein>
<evidence type="ECO:0000256" key="9">
    <source>
        <dbReference type="ARBA" id="ARBA00023170"/>
    </source>
</evidence>
<dbReference type="GO" id="GO:0044718">
    <property type="term" value="P:siderophore transmembrane transport"/>
    <property type="evidence" value="ECO:0007669"/>
    <property type="project" value="TreeGrafter"/>
</dbReference>
<accession>A0A9X2CDT0</accession>
<feature type="domain" description="TonB-dependent receptor plug" evidence="15">
    <location>
        <begin position="51"/>
        <end position="153"/>
    </location>
</feature>
<dbReference type="InterPro" id="IPR037066">
    <property type="entry name" value="Plug_dom_sf"/>
</dbReference>
<evidence type="ECO:0000259" key="15">
    <source>
        <dbReference type="Pfam" id="PF07715"/>
    </source>
</evidence>
<evidence type="ECO:0000256" key="1">
    <source>
        <dbReference type="ARBA" id="ARBA00004571"/>
    </source>
</evidence>
<keyword evidence="9 16" id="KW-0675">Receptor</keyword>
<evidence type="ECO:0000313" key="16">
    <source>
        <dbReference type="EMBL" id="MCL1138257.1"/>
    </source>
</evidence>
<dbReference type="GO" id="GO:0009279">
    <property type="term" value="C:cell outer membrane"/>
    <property type="evidence" value="ECO:0007669"/>
    <property type="project" value="UniProtKB-SubCell"/>
</dbReference>
<dbReference type="AlphaFoldDB" id="A0A9X2CDT0"/>
<keyword evidence="8 11" id="KW-0472">Membrane</keyword>
<evidence type="ECO:0000256" key="13">
    <source>
        <dbReference type="SAM" id="SignalP"/>
    </source>
</evidence>
<keyword evidence="5 11" id="KW-0812">Transmembrane</keyword>
<evidence type="ECO:0000256" key="2">
    <source>
        <dbReference type="ARBA" id="ARBA00008143"/>
    </source>
</evidence>
<keyword evidence="3 11" id="KW-0813">Transport</keyword>
<comment type="caution">
    <text evidence="16">The sequence shown here is derived from an EMBL/GenBank/DDBJ whole genome shotgun (WGS) entry which is preliminary data.</text>
</comment>
<dbReference type="PANTHER" id="PTHR30069:SF29">
    <property type="entry name" value="HEMOGLOBIN AND HEMOGLOBIN-HAPTOGLOBIN-BINDING PROTEIN 1-RELATED"/>
    <property type="match status" value="1"/>
</dbReference>
<dbReference type="Pfam" id="PF07715">
    <property type="entry name" value="Plug"/>
    <property type="match status" value="1"/>
</dbReference>
<keyword evidence="17" id="KW-1185">Reference proteome</keyword>
<evidence type="ECO:0000256" key="12">
    <source>
        <dbReference type="RuleBase" id="RU003357"/>
    </source>
</evidence>
<dbReference type="InterPro" id="IPR012910">
    <property type="entry name" value="Plug_dom"/>
</dbReference>
<dbReference type="EMBL" id="JAKILB010000003">
    <property type="protein sequence ID" value="MCL1138257.1"/>
    <property type="molecule type" value="Genomic_DNA"/>
</dbReference>
<dbReference type="InterPro" id="IPR000531">
    <property type="entry name" value="Beta-barrel_TonB"/>
</dbReference>
<dbReference type="GO" id="GO:0015344">
    <property type="term" value="F:siderophore uptake transmembrane transporter activity"/>
    <property type="evidence" value="ECO:0007669"/>
    <property type="project" value="TreeGrafter"/>
</dbReference>
<dbReference type="Gene3D" id="2.170.130.10">
    <property type="entry name" value="TonB-dependent receptor, plug domain"/>
    <property type="match status" value="1"/>
</dbReference>
<reference evidence="16" key="1">
    <citation type="submission" date="2022-01" db="EMBL/GenBank/DDBJ databases">
        <title>Whole genome-based taxonomy of the Shewanellaceae.</title>
        <authorList>
            <person name="Martin-Rodriguez A.J."/>
        </authorList>
    </citation>
    <scope>NUCLEOTIDE SEQUENCE</scope>
    <source>
        <strain evidence="16">KCTC 23973</strain>
    </source>
</reference>
<evidence type="ECO:0000256" key="3">
    <source>
        <dbReference type="ARBA" id="ARBA00022448"/>
    </source>
</evidence>
<dbReference type="InterPro" id="IPR039426">
    <property type="entry name" value="TonB-dep_rcpt-like"/>
</dbReference>
<name>A0A9X2CDT0_9GAMM</name>
<dbReference type="CDD" id="cd01347">
    <property type="entry name" value="ligand_gated_channel"/>
    <property type="match status" value="1"/>
</dbReference>
<dbReference type="PROSITE" id="PS52016">
    <property type="entry name" value="TONB_DEPENDENT_REC_3"/>
    <property type="match status" value="1"/>
</dbReference>
<dbReference type="InterPro" id="IPR036942">
    <property type="entry name" value="Beta-barrel_TonB_sf"/>
</dbReference>
<dbReference type="SUPFAM" id="SSF56935">
    <property type="entry name" value="Porins"/>
    <property type="match status" value="1"/>
</dbReference>
<keyword evidence="10 11" id="KW-0998">Cell outer membrane</keyword>
<comment type="subcellular location">
    <subcellularLocation>
        <location evidence="1 11">Cell outer membrane</location>
        <topology evidence="1 11">Multi-pass membrane protein</topology>
    </subcellularLocation>
</comment>
<keyword evidence="6 13" id="KW-0732">Signal</keyword>
<organism evidence="16 17">
    <name type="scientific">Shewanella pneumatophori</name>
    <dbReference type="NCBI Taxonomy" id="314092"/>
    <lineage>
        <taxon>Bacteria</taxon>
        <taxon>Pseudomonadati</taxon>
        <taxon>Pseudomonadota</taxon>
        <taxon>Gammaproteobacteria</taxon>
        <taxon>Alteromonadales</taxon>
        <taxon>Shewanellaceae</taxon>
        <taxon>Shewanella</taxon>
    </lineage>
</organism>
<dbReference type="Proteomes" id="UP001139293">
    <property type="component" value="Unassembled WGS sequence"/>
</dbReference>
<proteinExistence type="inferred from homology"/>
<dbReference type="PANTHER" id="PTHR30069">
    <property type="entry name" value="TONB-DEPENDENT OUTER MEMBRANE RECEPTOR"/>
    <property type="match status" value="1"/>
</dbReference>
<dbReference type="RefSeq" id="WP_248949337.1">
    <property type="nucleotide sequence ID" value="NZ_JAKILB010000003.1"/>
</dbReference>
<evidence type="ECO:0000259" key="14">
    <source>
        <dbReference type="Pfam" id="PF00593"/>
    </source>
</evidence>
<gene>
    <name evidence="16" type="ORF">L2740_06800</name>
</gene>
<feature type="signal peptide" evidence="13">
    <location>
        <begin position="1"/>
        <end position="25"/>
    </location>
</feature>
<evidence type="ECO:0000256" key="7">
    <source>
        <dbReference type="ARBA" id="ARBA00023077"/>
    </source>
</evidence>
<dbReference type="Gene3D" id="2.40.170.20">
    <property type="entry name" value="TonB-dependent receptor, beta-barrel domain"/>
    <property type="match status" value="1"/>
</dbReference>
<sequence>MKKQQKVLRVSSLALAMSLAYQVQADEIERDPILDVTDVIVVHGERASVTEAATTHWSVDAEEIKASGAQSLDQVLENVPGIYVRVGGDSTPRVDIRGLKTRHITFLINGVPASSTEDGQFDPSVIPTNQIARVDVSVGPTSVLYGPGGSAGVINIITKQGDASPSLSGKVESAPDNTLNADISAAGSGDNWQGIMSVTHQETDGTPMPDDFEDTRNQVGDIRFNSDRKLTNYYAQGSYFINDSTKLMANYTQRDGVWGKSPTVDRKKTPSRVEDFNEQSMQLGAAHEISEKYVVRGFVYYNQTDMVENFYNHRLNNLNSIVESSSKVSGTNIQFISEFDYGAVLTTSAIVEKQDWSSHTTSLRSLVRGNGSGGGTGGGQGGSGDIDESLMVYTGAAEYQFQDDGTYGYSIGAAVHNYDLDVNSETDFSAQASAFYQVTDSSRIHTGLARKVRYPSISDLYAPNSGNVNLKAEIANQFELGLQQSLPFDTQLDISSYITDANDYIAKDDNNQEQNIGDYRFMGVDLQMTNRYFDSLGLTFAYSYIDTEDRATNERLQYRPAHNLRLQASYDLSFGLTTRLNAERVIDQVNGKGVELDNYTLVDLSVSQKIWQDNLELYVRATNLFDELYYQSDFMPQAGRQVFVGINWQL</sequence>
<comment type="similarity">
    <text evidence="2">Belongs to the TonB-dependent receptor family. Hemoglobin/haptoglobin binding protein subfamily.</text>
</comment>
<feature type="domain" description="TonB-dependent receptor-like beta-barrel" evidence="14">
    <location>
        <begin position="271"/>
        <end position="624"/>
    </location>
</feature>
<dbReference type="Pfam" id="PF00593">
    <property type="entry name" value="TonB_dep_Rec_b-barrel"/>
    <property type="match status" value="1"/>
</dbReference>
<evidence type="ECO:0000256" key="8">
    <source>
        <dbReference type="ARBA" id="ARBA00023136"/>
    </source>
</evidence>
<feature type="chain" id="PRO_5040944204" evidence="13">
    <location>
        <begin position="26"/>
        <end position="650"/>
    </location>
</feature>
<evidence type="ECO:0000256" key="6">
    <source>
        <dbReference type="ARBA" id="ARBA00022729"/>
    </source>
</evidence>
<keyword evidence="7 12" id="KW-0798">TonB box</keyword>